<comment type="caution">
    <text evidence="5">Lacks conserved residue(s) required for the propagation of feature annotation.</text>
</comment>
<evidence type="ECO:0000256" key="2">
    <source>
        <dbReference type="ARBA" id="ARBA00022741"/>
    </source>
</evidence>
<sequence>MTKDQCIWITGSKTSLPILEKILLGGGYRVVVKEAAEVLAPGPSAGKPDLLLVAEEPSRLPRFLTSIKAQSAFREVPVIAALTRFSDAAATQSLGLGAEEFLLPPFQPQEVLARVMVVLRLNEQRRLLMASQAEFTRLFQENPQPLFYCDREGRGARLNPALLRLLGYDLKKGQKPPEELDQLFYEEEDRKRFHQVLKEPSLSGSVKVRLKNRSGQAVTVLLRDLAQSEAFSGQVGFHIQPVGSLSPLKKALQTLVDNFLPAARDYLGLLQMTPLLGGRYEKLKKLGQGSFGEVWLVRDTEVVGELRQYVAKIPLSPAANPKFRKEAEISRRLSPHPGVVKLVEVLEEEGKVILIQEYVAGRTLADMLSEELPPAFLEHLILQLIDVVAHAHQHRIMHRDIKPGNIIVQDDGTLKLLDFGAAKILREKDISATMVGSRPFMAPEQIMGKSEIRSDIWAIGVLMYLLYTGELPFYSEVEKLLIDQILEQEPIPPRKLNPGIPEALEAIILRCLAKEVDRRYKSALALKADLLRNFPHYGEQAA</sequence>
<dbReference type="PROSITE" id="PS50011">
    <property type="entry name" value="PROTEIN_KINASE_DOM"/>
    <property type="match status" value="1"/>
</dbReference>
<evidence type="ECO:0000256" key="4">
    <source>
        <dbReference type="ARBA" id="ARBA00022840"/>
    </source>
</evidence>
<evidence type="ECO:0000256" key="3">
    <source>
        <dbReference type="ARBA" id="ARBA00022777"/>
    </source>
</evidence>
<dbReference type="SUPFAM" id="SSF55785">
    <property type="entry name" value="PYP-like sensor domain (PAS domain)"/>
    <property type="match status" value="1"/>
</dbReference>
<dbReference type="InterPro" id="IPR000014">
    <property type="entry name" value="PAS"/>
</dbReference>
<gene>
    <name evidence="10" type="ORF">ENW48_00445</name>
</gene>
<dbReference type="Gene3D" id="3.30.450.20">
    <property type="entry name" value="PAS domain"/>
    <property type="match status" value="1"/>
</dbReference>
<evidence type="ECO:0000256" key="1">
    <source>
        <dbReference type="ARBA" id="ARBA00022679"/>
    </source>
</evidence>
<feature type="domain" description="PAS" evidence="9">
    <location>
        <begin position="131"/>
        <end position="168"/>
    </location>
</feature>
<dbReference type="InterPro" id="IPR000719">
    <property type="entry name" value="Prot_kinase_dom"/>
</dbReference>
<dbReference type="GO" id="GO:0005524">
    <property type="term" value="F:ATP binding"/>
    <property type="evidence" value="ECO:0007669"/>
    <property type="project" value="UniProtKB-UniRule"/>
</dbReference>
<dbReference type="AlphaFoldDB" id="A0A7C5AK38"/>
<name>A0A7C5AK38_9BACT</name>
<feature type="binding site" evidence="6">
    <location>
        <position position="312"/>
    </location>
    <ligand>
        <name>ATP</name>
        <dbReference type="ChEBI" id="CHEBI:30616"/>
    </ligand>
</feature>
<evidence type="ECO:0000313" key="10">
    <source>
        <dbReference type="EMBL" id="HGZ10670.1"/>
    </source>
</evidence>
<reference evidence="10" key="1">
    <citation type="journal article" date="2020" name="mSystems">
        <title>Genome- and Community-Level Interaction Insights into Carbon Utilization and Element Cycling Functions of Hydrothermarchaeota in Hydrothermal Sediment.</title>
        <authorList>
            <person name="Zhou Z."/>
            <person name="Liu Y."/>
            <person name="Xu W."/>
            <person name="Pan J."/>
            <person name="Luo Z.H."/>
            <person name="Li M."/>
        </authorList>
    </citation>
    <scope>NUCLEOTIDE SEQUENCE [LARGE SCALE GENOMIC DNA]</scope>
    <source>
        <strain evidence="10">SpSt-853</strain>
    </source>
</reference>
<proteinExistence type="predicted"/>
<evidence type="ECO:0000259" key="7">
    <source>
        <dbReference type="PROSITE" id="PS50011"/>
    </source>
</evidence>
<comment type="caution">
    <text evidence="10">The sequence shown here is derived from an EMBL/GenBank/DDBJ whole genome shotgun (WGS) entry which is preliminary data.</text>
</comment>
<keyword evidence="2 6" id="KW-0547">Nucleotide-binding</keyword>
<dbReference type="GO" id="GO:0000160">
    <property type="term" value="P:phosphorelay signal transduction system"/>
    <property type="evidence" value="ECO:0007669"/>
    <property type="project" value="InterPro"/>
</dbReference>
<dbReference type="GO" id="GO:0004674">
    <property type="term" value="F:protein serine/threonine kinase activity"/>
    <property type="evidence" value="ECO:0007669"/>
    <property type="project" value="UniProtKB-KW"/>
</dbReference>
<dbReference type="PANTHER" id="PTHR43289:SF34">
    <property type="entry name" value="SERINE_THREONINE-PROTEIN KINASE YBDM-RELATED"/>
    <property type="match status" value="1"/>
</dbReference>
<evidence type="ECO:0000256" key="5">
    <source>
        <dbReference type="PROSITE-ProRule" id="PRU00169"/>
    </source>
</evidence>
<keyword evidence="10" id="KW-0723">Serine/threonine-protein kinase</keyword>
<dbReference type="PROSITE" id="PS00107">
    <property type="entry name" value="PROTEIN_KINASE_ATP"/>
    <property type="match status" value="1"/>
</dbReference>
<dbReference type="CDD" id="cd14014">
    <property type="entry name" value="STKc_PknB_like"/>
    <property type="match status" value="1"/>
</dbReference>
<feature type="domain" description="Protein kinase" evidence="7">
    <location>
        <begin position="280"/>
        <end position="531"/>
    </location>
</feature>
<dbReference type="InterPro" id="IPR011009">
    <property type="entry name" value="Kinase-like_dom_sf"/>
</dbReference>
<dbReference type="InterPro" id="IPR008271">
    <property type="entry name" value="Ser/Thr_kinase_AS"/>
</dbReference>
<dbReference type="Gene3D" id="1.10.510.10">
    <property type="entry name" value="Transferase(Phosphotransferase) domain 1"/>
    <property type="match status" value="1"/>
</dbReference>
<dbReference type="PROSITE" id="PS00108">
    <property type="entry name" value="PROTEIN_KINASE_ST"/>
    <property type="match status" value="1"/>
</dbReference>
<feature type="domain" description="Response regulatory" evidence="8">
    <location>
        <begin position="1"/>
        <end position="119"/>
    </location>
</feature>
<dbReference type="SUPFAM" id="SSF56112">
    <property type="entry name" value="Protein kinase-like (PK-like)"/>
    <property type="match status" value="1"/>
</dbReference>
<keyword evidence="1" id="KW-0808">Transferase</keyword>
<accession>A0A7C5AK38</accession>
<dbReference type="SMART" id="SM00220">
    <property type="entry name" value="S_TKc"/>
    <property type="match status" value="1"/>
</dbReference>
<evidence type="ECO:0000256" key="6">
    <source>
        <dbReference type="PROSITE-ProRule" id="PRU10141"/>
    </source>
</evidence>
<dbReference type="InterPro" id="IPR011006">
    <property type="entry name" value="CheY-like_superfamily"/>
</dbReference>
<dbReference type="SUPFAM" id="SSF52172">
    <property type="entry name" value="CheY-like"/>
    <property type="match status" value="1"/>
</dbReference>
<dbReference type="EMBL" id="DTKJ01000005">
    <property type="protein sequence ID" value="HGZ10670.1"/>
    <property type="molecule type" value="Genomic_DNA"/>
</dbReference>
<protein>
    <submittedName>
        <fullName evidence="10">Serine/threonine protein kinase</fullName>
    </submittedName>
</protein>
<dbReference type="InterPro" id="IPR017441">
    <property type="entry name" value="Protein_kinase_ATP_BS"/>
</dbReference>
<keyword evidence="3 10" id="KW-0418">Kinase</keyword>
<dbReference type="PROSITE" id="PS50110">
    <property type="entry name" value="RESPONSE_REGULATORY"/>
    <property type="match status" value="1"/>
</dbReference>
<dbReference type="Gene3D" id="3.40.50.2300">
    <property type="match status" value="1"/>
</dbReference>
<dbReference type="PROSITE" id="PS50112">
    <property type="entry name" value="PAS"/>
    <property type="match status" value="1"/>
</dbReference>
<dbReference type="Pfam" id="PF00069">
    <property type="entry name" value="Pkinase"/>
    <property type="match status" value="1"/>
</dbReference>
<dbReference type="InterPro" id="IPR001789">
    <property type="entry name" value="Sig_transdc_resp-reg_receiver"/>
</dbReference>
<organism evidence="10">
    <name type="scientific">Desulfobacca acetoxidans</name>
    <dbReference type="NCBI Taxonomy" id="60893"/>
    <lineage>
        <taxon>Bacteria</taxon>
        <taxon>Pseudomonadati</taxon>
        <taxon>Thermodesulfobacteriota</taxon>
        <taxon>Desulfobaccia</taxon>
        <taxon>Desulfobaccales</taxon>
        <taxon>Desulfobaccaceae</taxon>
        <taxon>Desulfobacca</taxon>
    </lineage>
</organism>
<dbReference type="InterPro" id="IPR035965">
    <property type="entry name" value="PAS-like_dom_sf"/>
</dbReference>
<dbReference type="PANTHER" id="PTHR43289">
    <property type="entry name" value="MITOGEN-ACTIVATED PROTEIN KINASE KINASE KINASE 20-RELATED"/>
    <property type="match status" value="1"/>
</dbReference>
<dbReference type="CDD" id="cd00130">
    <property type="entry name" value="PAS"/>
    <property type="match status" value="1"/>
</dbReference>
<evidence type="ECO:0000259" key="8">
    <source>
        <dbReference type="PROSITE" id="PS50110"/>
    </source>
</evidence>
<evidence type="ECO:0000259" key="9">
    <source>
        <dbReference type="PROSITE" id="PS50112"/>
    </source>
</evidence>
<keyword evidence="4 6" id="KW-0067">ATP-binding</keyword>